<dbReference type="PROSITE" id="PS51257">
    <property type="entry name" value="PROKAR_LIPOPROTEIN"/>
    <property type="match status" value="1"/>
</dbReference>
<comment type="caution">
    <text evidence="1">The sequence shown here is derived from an EMBL/GenBank/DDBJ whole genome shotgun (WGS) entry which is preliminary data.</text>
</comment>
<reference evidence="1 2" key="1">
    <citation type="submission" date="2018-10" db="EMBL/GenBank/DDBJ databases">
        <title>Sphingobacterium sp. M05W1-28.</title>
        <authorList>
            <person name="Cai H."/>
        </authorList>
    </citation>
    <scope>NUCLEOTIDE SEQUENCE [LARGE SCALE GENOMIC DNA]</scope>
    <source>
        <strain evidence="1 2">M05W1-28</strain>
    </source>
</reference>
<keyword evidence="1" id="KW-0121">Carboxypeptidase</keyword>
<dbReference type="Proteomes" id="UP000282423">
    <property type="component" value="Unassembled WGS sequence"/>
</dbReference>
<dbReference type="InterPro" id="IPR008969">
    <property type="entry name" value="CarboxyPept-like_regulatory"/>
</dbReference>
<dbReference type="OrthoDB" id="707666at2"/>
<dbReference type="SUPFAM" id="SSF49464">
    <property type="entry name" value="Carboxypeptidase regulatory domain-like"/>
    <property type="match status" value="1"/>
</dbReference>
<accession>A0A420VYY0</accession>
<dbReference type="Gene3D" id="2.60.40.1120">
    <property type="entry name" value="Carboxypeptidase-like, regulatory domain"/>
    <property type="match status" value="1"/>
</dbReference>
<keyword evidence="1" id="KW-0645">Protease</keyword>
<sequence length="266" mass="30564">MILRNPIFSILILTLISCNSANNFYQGKVLDENEKPIQGVTIFEEERKNSSVATTDSTGYFRLARSPEWLGNLIFIKEGFKPDTIPSVRRQAGERIRYYFIENDTTVVRLKSAAADMLTGLKVRHFPIIDSTRFENFEKSGMPDYGLLKKINFDPRRKDATNFRLNYRIPFSDSFSSVVITYRAGENELFTTLITFDKQDKIIDKLVIAYDEVAESAFSKNSKIEKDKIVITNSNWMSEEPVLEKETYKVESNGKFSKVQAEGIQE</sequence>
<dbReference type="EMBL" id="RBWS01000007">
    <property type="protein sequence ID" value="RKO71606.1"/>
    <property type="molecule type" value="Genomic_DNA"/>
</dbReference>
<dbReference type="RefSeq" id="WP_121123519.1">
    <property type="nucleotide sequence ID" value="NZ_RBWS01000007.1"/>
</dbReference>
<keyword evidence="1" id="KW-0378">Hydrolase</keyword>
<protein>
    <submittedName>
        <fullName evidence="1">Carboxypeptidase regulatory-like domain-containing protein</fullName>
    </submittedName>
</protein>
<evidence type="ECO:0000313" key="1">
    <source>
        <dbReference type="EMBL" id="RKO71606.1"/>
    </source>
</evidence>
<dbReference type="GO" id="GO:0004180">
    <property type="term" value="F:carboxypeptidase activity"/>
    <property type="evidence" value="ECO:0007669"/>
    <property type="project" value="UniProtKB-KW"/>
</dbReference>
<evidence type="ECO:0000313" key="2">
    <source>
        <dbReference type="Proteomes" id="UP000282423"/>
    </source>
</evidence>
<organism evidence="1 2">
    <name type="scientific">Sphingobacterium puteale</name>
    <dbReference type="NCBI Taxonomy" id="2420510"/>
    <lineage>
        <taxon>Bacteria</taxon>
        <taxon>Pseudomonadati</taxon>
        <taxon>Bacteroidota</taxon>
        <taxon>Sphingobacteriia</taxon>
        <taxon>Sphingobacteriales</taxon>
        <taxon>Sphingobacteriaceae</taxon>
        <taxon>Sphingobacterium</taxon>
    </lineage>
</organism>
<dbReference type="AlphaFoldDB" id="A0A420VYY0"/>
<gene>
    <name evidence="1" type="ORF">D7322_09275</name>
</gene>
<name>A0A420VYY0_9SPHI</name>
<keyword evidence="2" id="KW-1185">Reference proteome</keyword>
<proteinExistence type="predicted"/>